<feature type="compositionally biased region" description="Polar residues" evidence="1">
    <location>
        <begin position="1"/>
        <end position="20"/>
    </location>
</feature>
<evidence type="ECO:0000313" key="3">
    <source>
        <dbReference type="Proteomes" id="UP000316714"/>
    </source>
</evidence>
<dbReference type="AlphaFoldDB" id="A0A5C5VCP2"/>
<reference evidence="2 3" key="1">
    <citation type="submission" date="2019-02" db="EMBL/GenBank/DDBJ databases">
        <title>Deep-cultivation of Planctomycetes and their phenomic and genomic characterization uncovers novel biology.</title>
        <authorList>
            <person name="Wiegand S."/>
            <person name="Jogler M."/>
            <person name="Boedeker C."/>
            <person name="Pinto D."/>
            <person name="Vollmers J."/>
            <person name="Rivas-Marin E."/>
            <person name="Kohn T."/>
            <person name="Peeters S.H."/>
            <person name="Heuer A."/>
            <person name="Rast P."/>
            <person name="Oberbeckmann S."/>
            <person name="Bunk B."/>
            <person name="Jeske O."/>
            <person name="Meyerdierks A."/>
            <person name="Storesund J.E."/>
            <person name="Kallscheuer N."/>
            <person name="Luecker S."/>
            <person name="Lage O.M."/>
            <person name="Pohl T."/>
            <person name="Merkel B.J."/>
            <person name="Hornburger P."/>
            <person name="Mueller R.-W."/>
            <person name="Bruemmer F."/>
            <person name="Labrenz M."/>
            <person name="Spormann A.M."/>
            <person name="Op Den Camp H."/>
            <person name="Overmann J."/>
            <person name="Amann R."/>
            <person name="Jetten M.S.M."/>
            <person name="Mascher T."/>
            <person name="Medema M.H."/>
            <person name="Devos D.P."/>
            <person name="Kaster A.-K."/>
            <person name="Ovreas L."/>
            <person name="Rohde M."/>
            <person name="Galperin M.Y."/>
            <person name="Jogler C."/>
        </authorList>
    </citation>
    <scope>NUCLEOTIDE SEQUENCE [LARGE SCALE GENOMIC DNA]</scope>
    <source>
        <strain evidence="2 3">KOR34</strain>
    </source>
</reference>
<accession>A0A5C5VCP2</accession>
<organism evidence="2 3">
    <name type="scientific">Posidoniimonas corsicana</name>
    <dbReference type="NCBI Taxonomy" id="1938618"/>
    <lineage>
        <taxon>Bacteria</taxon>
        <taxon>Pseudomonadati</taxon>
        <taxon>Planctomycetota</taxon>
        <taxon>Planctomycetia</taxon>
        <taxon>Pirellulales</taxon>
        <taxon>Lacipirellulaceae</taxon>
        <taxon>Posidoniimonas</taxon>
    </lineage>
</organism>
<feature type="region of interest" description="Disordered" evidence="1">
    <location>
        <begin position="1"/>
        <end position="28"/>
    </location>
</feature>
<dbReference type="EMBL" id="SIHJ01000001">
    <property type="protein sequence ID" value="TWT35619.1"/>
    <property type="molecule type" value="Genomic_DNA"/>
</dbReference>
<evidence type="ECO:0000256" key="1">
    <source>
        <dbReference type="SAM" id="MobiDB-lite"/>
    </source>
</evidence>
<evidence type="ECO:0008006" key="4">
    <source>
        <dbReference type="Google" id="ProtNLM"/>
    </source>
</evidence>
<dbReference type="RefSeq" id="WP_228714662.1">
    <property type="nucleotide sequence ID" value="NZ_SIHJ01000001.1"/>
</dbReference>
<keyword evidence="3" id="KW-1185">Reference proteome</keyword>
<feature type="region of interest" description="Disordered" evidence="1">
    <location>
        <begin position="88"/>
        <end position="107"/>
    </location>
</feature>
<dbReference type="Proteomes" id="UP000316714">
    <property type="component" value="Unassembled WGS sequence"/>
</dbReference>
<sequence length="107" mass="11997">MDATGLESSAASRHYTQARSRAQKRGKQHTYLTYREFPKIGVLCDCTSHVVLAVVHDKGPSCDVRHFREAFDQARRRIPIQRRCWPTAATTARPTTGTAARRAASAR</sequence>
<gene>
    <name evidence="2" type="ORF">KOR34_05130</name>
</gene>
<comment type="caution">
    <text evidence="2">The sequence shown here is derived from an EMBL/GenBank/DDBJ whole genome shotgun (WGS) entry which is preliminary data.</text>
</comment>
<evidence type="ECO:0000313" key="2">
    <source>
        <dbReference type="EMBL" id="TWT35619.1"/>
    </source>
</evidence>
<name>A0A5C5VCP2_9BACT</name>
<protein>
    <recommendedName>
        <fullName evidence="4">Transposase IS4-like domain-containing protein</fullName>
    </recommendedName>
</protein>
<proteinExistence type="predicted"/>